<proteinExistence type="predicted"/>
<keyword evidence="1" id="KW-0472">Membrane</keyword>
<organism evidence="2">
    <name type="scientific">Cyanophora paradoxa</name>
    <dbReference type="NCBI Taxonomy" id="2762"/>
    <lineage>
        <taxon>Eukaryota</taxon>
        <taxon>Glaucocystophyceae</taxon>
        <taxon>Cyanophorales</taxon>
        <taxon>Cyanophoraceae</taxon>
        <taxon>Cyanophora</taxon>
    </lineage>
</organism>
<evidence type="ECO:0000256" key="1">
    <source>
        <dbReference type="SAM" id="Phobius"/>
    </source>
</evidence>
<reference evidence="2" key="1">
    <citation type="journal article" date="2014" name="Mol. Phylogenet. Evol.">
        <title>Nucleotide substitution analyses of the glaucophyte Cyanophora suggest an ancestrally lower mutation rate in plastid vs mitochondrial DNA for the Archaeplastida.</title>
        <authorList>
            <person name="Smith D.R."/>
            <person name="Jackson C.J."/>
            <person name="Reyes-Prieto A."/>
        </authorList>
    </citation>
    <scope>NUCLEOTIDE SEQUENCE</scope>
    <source>
        <strain evidence="2">NIES-763</strain>
    </source>
</reference>
<name>A0A097PBP7_CYAPA</name>
<keyword evidence="1" id="KW-1133">Transmembrane helix</keyword>
<keyword evidence="2" id="KW-0496">Mitochondrion</keyword>
<gene>
    <name evidence="2" type="primary">atp4</name>
</gene>
<dbReference type="EMBL" id="KM198930">
    <property type="protein sequence ID" value="AIU44692.1"/>
    <property type="molecule type" value="Genomic_DNA"/>
</dbReference>
<reference evidence="2" key="2">
    <citation type="submission" date="2014-07" db="EMBL/GenBank/DDBJ databases">
        <authorList>
            <person name="David S.R."/>
            <person name="Jackson C.J."/>
            <person name="Adrian R.-P."/>
        </authorList>
    </citation>
    <scope>NUCLEOTIDE SEQUENCE</scope>
    <source>
        <strain evidence="2">NIES-763</strain>
    </source>
</reference>
<geneLocation type="mitochondrion" evidence="2"/>
<keyword evidence="1" id="KW-0812">Transmembrane</keyword>
<dbReference type="AlphaFoldDB" id="A0A097PBP7"/>
<sequence>MFSRIKIRLYKLFITIFYPLFVFRIIAKENFVFQEEFIVLICFFFLFGYVVFIKKAPYQIYFNLEKQVLQFMSNFVNKCIIIFTINKQLISSNFINKLFKIYLNCDILITFVVNLFKNKYISFFSGYINQFLNKTIEFIFMKKEQIIEIVYSLISRIYLMN</sequence>
<protein>
    <submittedName>
        <fullName evidence="2">ATP synthase F0 subunit b</fullName>
    </submittedName>
</protein>
<evidence type="ECO:0000313" key="2">
    <source>
        <dbReference type="EMBL" id="AIU44692.1"/>
    </source>
</evidence>
<feature type="transmembrane region" description="Helical" evidence="1">
    <location>
        <begin position="37"/>
        <end position="56"/>
    </location>
</feature>
<accession>A0A097PBP7</accession>